<organism evidence="1 2">
    <name type="scientific">Paraglomus brasilianum</name>
    <dbReference type="NCBI Taxonomy" id="144538"/>
    <lineage>
        <taxon>Eukaryota</taxon>
        <taxon>Fungi</taxon>
        <taxon>Fungi incertae sedis</taxon>
        <taxon>Mucoromycota</taxon>
        <taxon>Glomeromycotina</taxon>
        <taxon>Glomeromycetes</taxon>
        <taxon>Paraglomerales</taxon>
        <taxon>Paraglomeraceae</taxon>
        <taxon>Paraglomus</taxon>
    </lineage>
</organism>
<feature type="non-terminal residue" evidence="1">
    <location>
        <position position="1"/>
    </location>
</feature>
<protein>
    <submittedName>
        <fullName evidence="1">6179_t:CDS:1</fullName>
    </submittedName>
</protein>
<evidence type="ECO:0000313" key="2">
    <source>
        <dbReference type="Proteomes" id="UP000789739"/>
    </source>
</evidence>
<dbReference type="OrthoDB" id="448946at2759"/>
<name>A0A9N9CQS2_9GLOM</name>
<dbReference type="EMBL" id="CAJVPI010001428">
    <property type="protein sequence ID" value="CAG8612253.1"/>
    <property type="molecule type" value="Genomic_DNA"/>
</dbReference>
<accession>A0A9N9CQS2</accession>
<evidence type="ECO:0000313" key="1">
    <source>
        <dbReference type="EMBL" id="CAG8612253.1"/>
    </source>
</evidence>
<reference evidence="1" key="1">
    <citation type="submission" date="2021-06" db="EMBL/GenBank/DDBJ databases">
        <authorList>
            <person name="Kallberg Y."/>
            <person name="Tangrot J."/>
            <person name="Rosling A."/>
        </authorList>
    </citation>
    <scope>NUCLEOTIDE SEQUENCE</scope>
    <source>
        <strain evidence="1">BR232B</strain>
    </source>
</reference>
<dbReference type="Proteomes" id="UP000789739">
    <property type="component" value="Unassembled WGS sequence"/>
</dbReference>
<sequence length="102" mass="11395">MAAKEYKVVVTNTVLLPSLDHQLTIQSTVPITFKDMNRLAASTLRLRSAGFSIFYKAQPSILSNPIIMTGLRHYASGALDKATIEYRILEILRGFDKVPTQK</sequence>
<dbReference type="AlphaFoldDB" id="A0A9N9CQS2"/>
<proteinExistence type="predicted"/>
<gene>
    <name evidence="1" type="ORF">PBRASI_LOCUS8237</name>
</gene>
<comment type="caution">
    <text evidence="1">The sequence shown here is derived from an EMBL/GenBank/DDBJ whole genome shotgun (WGS) entry which is preliminary data.</text>
</comment>
<keyword evidence="2" id="KW-1185">Reference proteome</keyword>